<sequence>MAKINKKNYKKVLIMLTALLMIAQGAQMQSANAESLFVLGTSQSFYSEPKSLFGGVRARSVGDIVTIVLSENISFNDSLNYTSDRSSNTVDNFTNFINKILPGTPLNNQFNNFGGSNSVDSTTSNQRSVGINDSVTVQVVQMLPNGNLMVQGKKTLVNGAERVDLLVSGVVDPRFIDQKGQVYSKNVANFQFALAGKGAVSRAGNEGIINRAVKYLF</sequence>
<dbReference type="GO" id="GO:0003774">
    <property type="term" value="F:cytoskeletal motor activity"/>
    <property type="evidence" value="ECO:0007669"/>
    <property type="project" value="InterPro"/>
</dbReference>
<dbReference type="PRINTS" id="PR01008">
    <property type="entry name" value="FLGLRINGFLGH"/>
</dbReference>
<comment type="caution">
    <text evidence="10">The sequence shown here is derived from an EMBL/GenBank/DDBJ whole genome shotgun (WGS) entry which is preliminary data.</text>
</comment>
<keyword evidence="6" id="KW-0472">Membrane</keyword>
<evidence type="ECO:0000256" key="2">
    <source>
        <dbReference type="ARBA" id="ARBA00004117"/>
    </source>
</evidence>
<dbReference type="Proteomes" id="UP000886748">
    <property type="component" value="Unassembled WGS sequence"/>
</dbReference>
<keyword evidence="10" id="KW-0969">Cilium</keyword>
<dbReference type="GO" id="GO:0009427">
    <property type="term" value="C:bacterial-type flagellum basal body, distal rod, L ring"/>
    <property type="evidence" value="ECO:0007669"/>
    <property type="project" value="InterPro"/>
</dbReference>
<evidence type="ECO:0000256" key="1">
    <source>
        <dbReference type="ARBA" id="ARBA00002591"/>
    </source>
</evidence>
<gene>
    <name evidence="10" type="ORF">IAD26_02980</name>
</gene>
<keyword evidence="7" id="KW-0975">Bacterial flagellum</keyword>
<evidence type="ECO:0000256" key="3">
    <source>
        <dbReference type="ARBA" id="ARBA00004442"/>
    </source>
</evidence>
<proteinExistence type="inferred from homology"/>
<keyword evidence="8" id="KW-0998">Cell outer membrane</keyword>
<keyword evidence="10" id="KW-0282">Flagellum</keyword>
<dbReference type="PANTHER" id="PTHR34933">
    <property type="entry name" value="FLAGELLAR L-RING PROTEIN"/>
    <property type="match status" value="1"/>
</dbReference>
<evidence type="ECO:0000256" key="8">
    <source>
        <dbReference type="ARBA" id="ARBA00023237"/>
    </source>
</evidence>
<evidence type="ECO:0000256" key="9">
    <source>
        <dbReference type="SAM" id="SignalP"/>
    </source>
</evidence>
<feature type="chain" id="PRO_5039205595" evidence="9">
    <location>
        <begin position="34"/>
        <end position="217"/>
    </location>
</feature>
<dbReference type="GO" id="GO:0071973">
    <property type="term" value="P:bacterial-type flagellum-dependent cell motility"/>
    <property type="evidence" value="ECO:0007669"/>
    <property type="project" value="InterPro"/>
</dbReference>
<accession>A0A9D1SRG1</accession>
<comment type="subcellular location">
    <subcellularLocation>
        <location evidence="2">Bacterial flagellum basal body</location>
    </subcellularLocation>
    <subcellularLocation>
        <location evidence="3">Cell outer membrane</location>
    </subcellularLocation>
</comment>
<dbReference type="EMBL" id="DVOD01000020">
    <property type="protein sequence ID" value="HIU92081.1"/>
    <property type="molecule type" value="Genomic_DNA"/>
</dbReference>
<organism evidence="10 11">
    <name type="scientific">Candidatus Limenecus avicola</name>
    <dbReference type="NCBI Taxonomy" id="2840847"/>
    <lineage>
        <taxon>Bacteria</taxon>
        <taxon>Bacillati</taxon>
        <taxon>Bacillota</taxon>
        <taxon>Clostridia</taxon>
        <taxon>Eubacteriales</taxon>
        <taxon>Clostridiaceae</taxon>
        <taxon>Clostridiaceae incertae sedis</taxon>
        <taxon>Candidatus Limenecus</taxon>
    </lineage>
</organism>
<reference evidence="10" key="1">
    <citation type="submission" date="2020-10" db="EMBL/GenBank/DDBJ databases">
        <authorList>
            <person name="Gilroy R."/>
        </authorList>
    </citation>
    <scope>NUCLEOTIDE SEQUENCE</scope>
    <source>
        <strain evidence="10">CHK154-7741</strain>
    </source>
</reference>
<dbReference type="InterPro" id="IPR000527">
    <property type="entry name" value="Flag_Lring"/>
</dbReference>
<evidence type="ECO:0000256" key="5">
    <source>
        <dbReference type="ARBA" id="ARBA00022729"/>
    </source>
</evidence>
<dbReference type="Pfam" id="PF02107">
    <property type="entry name" value="FlgH"/>
    <property type="match status" value="1"/>
</dbReference>
<evidence type="ECO:0000256" key="7">
    <source>
        <dbReference type="ARBA" id="ARBA00023143"/>
    </source>
</evidence>
<keyword evidence="5 9" id="KW-0732">Signal</keyword>
<evidence type="ECO:0000313" key="11">
    <source>
        <dbReference type="Proteomes" id="UP000886748"/>
    </source>
</evidence>
<evidence type="ECO:0000256" key="4">
    <source>
        <dbReference type="ARBA" id="ARBA00006929"/>
    </source>
</evidence>
<evidence type="ECO:0000256" key="6">
    <source>
        <dbReference type="ARBA" id="ARBA00023136"/>
    </source>
</evidence>
<dbReference type="PANTHER" id="PTHR34933:SF1">
    <property type="entry name" value="FLAGELLAR L-RING PROTEIN"/>
    <property type="match status" value="1"/>
</dbReference>
<protein>
    <submittedName>
        <fullName evidence="10">Flagellar basal body L-ring protein FlgH</fullName>
    </submittedName>
</protein>
<name>A0A9D1SRG1_9CLOT</name>
<keyword evidence="10" id="KW-0966">Cell projection</keyword>
<feature type="signal peptide" evidence="9">
    <location>
        <begin position="1"/>
        <end position="33"/>
    </location>
</feature>
<evidence type="ECO:0000313" key="10">
    <source>
        <dbReference type="EMBL" id="HIU92081.1"/>
    </source>
</evidence>
<comment type="similarity">
    <text evidence="4">Belongs to the FlgH family.</text>
</comment>
<dbReference type="AlphaFoldDB" id="A0A9D1SRG1"/>
<comment type="function">
    <text evidence="1">Assembles around the rod to form the L-ring and probably protects the motor/basal body from shearing forces during rotation.</text>
</comment>
<reference evidence="10" key="2">
    <citation type="journal article" date="2021" name="PeerJ">
        <title>Extensive microbial diversity within the chicken gut microbiome revealed by metagenomics and culture.</title>
        <authorList>
            <person name="Gilroy R."/>
            <person name="Ravi A."/>
            <person name="Getino M."/>
            <person name="Pursley I."/>
            <person name="Horton D.L."/>
            <person name="Alikhan N.F."/>
            <person name="Baker D."/>
            <person name="Gharbi K."/>
            <person name="Hall N."/>
            <person name="Watson M."/>
            <person name="Adriaenssens E.M."/>
            <person name="Foster-Nyarko E."/>
            <person name="Jarju S."/>
            <person name="Secka A."/>
            <person name="Antonio M."/>
            <person name="Oren A."/>
            <person name="Chaudhuri R.R."/>
            <person name="La Ragione R."/>
            <person name="Hildebrand F."/>
            <person name="Pallen M.J."/>
        </authorList>
    </citation>
    <scope>NUCLEOTIDE SEQUENCE</scope>
    <source>
        <strain evidence="10">CHK154-7741</strain>
    </source>
</reference>
<dbReference type="GO" id="GO:0009279">
    <property type="term" value="C:cell outer membrane"/>
    <property type="evidence" value="ECO:0007669"/>
    <property type="project" value="UniProtKB-SubCell"/>
</dbReference>